<name>A0AAN0W4U9_BACCE</name>
<gene>
    <name evidence="1" type="ORF">AK40_5652</name>
</gene>
<keyword evidence="1" id="KW-0614">Plasmid</keyword>
<dbReference type="AlphaFoldDB" id="A0AAN0W4U9"/>
<dbReference type="EMBL" id="CP009639">
    <property type="protein sequence ID" value="AJI08712.1"/>
    <property type="molecule type" value="Genomic_DNA"/>
</dbReference>
<accession>A0AAN0W4U9</accession>
<proteinExistence type="predicted"/>
<reference evidence="1 2" key="1">
    <citation type="journal article" date="2015" name="Genome Announc.">
        <title>Complete genome sequences for 35 biothreat assay-relevant bacillus species.</title>
        <authorList>
            <person name="Johnson S.L."/>
            <person name="Daligault H.E."/>
            <person name="Davenport K.W."/>
            <person name="Jaissle J."/>
            <person name="Frey K.G."/>
            <person name="Ladner J.T."/>
            <person name="Broomall S.M."/>
            <person name="Bishop-Lilly K.A."/>
            <person name="Bruce D.C."/>
            <person name="Gibbons H.S."/>
            <person name="Coyne S.R."/>
            <person name="Lo C.C."/>
            <person name="Meincke L."/>
            <person name="Munk A.C."/>
            <person name="Koroleva G.I."/>
            <person name="Rosenzweig C.N."/>
            <person name="Palacios G.F."/>
            <person name="Redden C.L."/>
            <person name="Minogue T.D."/>
            <person name="Chain P.S."/>
        </authorList>
    </citation>
    <scope>NUCLEOTIDE SEQUENCE [LARGE SCALE GENOMIC DNA]</scope>
    <source>
        <strain evidence="1 2">03BB108</strain>
    </source>
</reference>
<dbReference type="Proteomes" id="UP000031861">
    <property type="component" value="Plasmid pBFI_1"/>
</dbReference>
<organism evidence="1 2">
    <name type="scientific">Bacillus cereus 03BB108</name>
    <dbReference type="NCBI Taxonomy" id="451709"/>
    <lineage>
        <taxon>Bacteria</taxon>
        <taxon>Bacillati</taxon>
        <taxon>Bacillota</taxon>
        <taxon>Bacilli</taxon>
        <taxon>Bacillales</taxon>
        <taxon>Bacillaceae</taxon>
        <taxon>Bacillus</taxon>
        <taxon>Bacillus cereus group</taxon>
    </lineage>
</organism>
<evidence type="ECO:0000313" key="1">
    <source>
        <dbReference type="EMBL" id="AJI08712.1"/>
    </source>
</evidence>
<geneLocation type="plasmid" evidence="1 2">
    <name>pBFI_1</name>
</geneLocation>
<dbReference type="RefSeq" id="WP_001995762.1">
    <property type="nucleotide sequence ID" value="NZ_CP009639.1"/>
</dbReference>
<evidence type="ECO:0000313" key="2">
    <source>
        <dbReference type="Proteomes" id="UP000031861"/>
    </source>
</evidence>
<sequence length="127" mass="14762">MSEFKKHINIESTATLYSSLDTDNITKLFKNKEVKSIIYNFYIKENAGFTNGIDKLLAEKNDYTVRFIMLQLLKELKYKEQFGELNGVEQKLTLVFSNDLSKQNLKNEYSDALVTAFKNVLKEIFLS</sequence>
<protein>
    <submittedName>
        <fullName evidence="1">Uncharacterized protein</fullName>
    </submittedName>
</protein>